<dbReference type="SUPFAM" id="SSF50022">
    <property type="entry name" value="ISP domain"/>
    <property type="match status" value="1"/>
</dbReference>
<dbReference type="Gene3D" id="2.102.10.10">
    <property type="entry name" value="Rieske [2Fe-2S] iron-sulphur domain"/>
    <property type="match status" value="1"/>
</dbReference>
<dbReference type="InterPro" id="IPR014349">
    <property type="entry name" value="Rieske_Fe-S_prot"/>
</dbReference>
<dbReference type="CDD" id="cd03467">
    <property type="entry name" value="Rieske"/>
    <property type="match status" value="1"/>
</dbReference>
<evidence type="ECO:0000256" key="10">
    <source>
        <dbReference type="SAM" id="MobiDB-lite"/>
    </source>
</evidence>
<protein>
    <recommendedName>
        <fullName evidence="2">Cytochrome bc1 complex Rieske iron-sulfur subunit</fullName>
    </recommendedName>
    <alternativeName>
        <fullName evidence="8">Cytochrome bc1 reductase complex subunit QcrA</fullName>
    </alternativeName>
</protein>
<evidence type="ECO:0000256" key="9">
    <source>
        <dbReference type="ARBA" id="ARBA00034078"/>
    </source>
</evidence>
<dbReference type="AlphaFoldDB" id="A0A848DML7"/>
<keyword evidence="4" id="KW-0479">Metal-binding</keyword>
<dbReference type="GO" id="GO:0004497">
    <property type="term" value="F:monooxygenase activity"/>
    <property type="evidence" value="ECO:0007669"/>
    <property type="project" value="UniProtKB-ARBA"/>
</dbReference>
<comment type="function">
    <text evidence="1">Iron-sulfur subunit of the cytochrome bc1 complex, an essential component of the respiratory electron transport chain required for ATP synthesis. The bc1 complex catalyzes the oxidation of menaquinol and the reduction of cytochrome c in the respiratory chain. The bc1 complex operates through a Q-cycle mechanism that couples electron transfer to generation of the proton gradient that drives ATP synthesis.</text>
</comment>
<feature type="domain" description="Rieske" evidence="11">
    <location>
        <begin position="10"/>
        <end position="102"/>
    </location>
</feature>
<gene>
    <name evidence="12" type="ORF">HF519_19235</name>
</gene>
<dbReference type="InterPro" id="IPR017941">
    <property type="entry name" value="Rieske_2Fe-2S"/>
</dbReference>
<evidence type="ECO:0000313" key="12">
    <source>
        <dbReference type="EMBL" id="NMH93671.1"/>
    </source>
</evidence>
<keyword evidence="6" id="KW-0411">Iron-sulfur</keyword>
<comment type="caution">
    <text evidence="12">The sequence shown here is derived from an EMBL/GenBank/DDBJ whole genome shotgun (WGS) entry which is preliminary data.</text>
</comment>
<reference evidence="12 13" key="1">
    <citation type="submission" date="2020-04" db="EMBL/GenBank/DDBJ databases">
        <authorList>
            <person name="Klaysubun C."/>
            <person name="Duangmal K."/>
            <person name="Lipun K."/>
        </authorList>
    </citation>
    <scope>NUCLEOTIDE SEQUENCE [LARGE SCALE GENOMIC DNA]</scope>
    <source>
        <strain evidence="12 13">DSM 45300</strain>
    </source>
</reference>
<evidence type="ECO:0000259" key="11">
    <source>
        <dbReference type="PROSITE" id="PS51296"/>
    </source>
</evidence>
<evidence type="ECO:0000313" key="13">
    <source>
        <dbReference type="Proteomes" id="UP000586918"/>
    </source>
</evidence>
<dbReference type="InterPro" id="IPR036922">
    <property type="entry name" value="Rieske_2Fe-2S_sf"/>
</dbReference>
<keyword evidence="13" id="KW-1185">Reference proteome</keyword>
<evidence type="ECO:0000256" key="6">
    <source>
        <dbReference type="ARBA" id="ARBA00023014"/>
    </source>
</evidence>
<evidence type="ECO:0000256" key="7">
    <source>
        <dbReference type="ARBA" id="ARBA00023157"/>
    </source>
</evidence>
<dbReference type="GO" id="GO:0016020">
    <property type="term" value="C:membrane"/>
    <property type="evidence" value="ECO:0007669"/>
    <property type="project" value="InterPro"/>
</dbReference>
<comment type="cofactor">
    <cofactor evidence="9">
        <name>[2Fe-2S] cluster</name>
        <dbReference type="ChEBI" id="CHEBI:190135"/>
    </cofactor>
</comment>
<organism evidence="12 13">
    <name type="scientific">Pseudonocardia bannensis</name>
    <dbReference type="NCBI Taxonomy" id="630973"/>
    <lineage>
        <taxon>Bacteria</taxon>
        <taxon>Bacillati</taxon>
        <taxon>Actinomycetota</taxon>
        <taxon>Actinomycetes</taxon>
        <taxon>Pseudonocardiales</taxon>
        <taxon>Pseudonocardiaceae</taxon>
        <taxon>Pseudonocardia</taxon>
    </lineage>
</organism>
<dbReference type="PROSITE" id="PS51296">
    <property type="entry name" value="RIESKE"/>
    <property type="match status" value="1"/>
</dbReference>
<evidence type="ECO:0000256" key="8">
    <source>
        <dbReference type="ARBA" id="ARBA00029586"/>
    </source>
</evidence>
<dbReference type="Pfam" id="PF00355">
    <property type="entry name" value="Rieske"/>
    <property type="match status" value="1"/>
</dbReference>
<keyword evidence="3" id="KW-0001">2Fe-2S</keyword>
<evidence type="ECO:0000256" key="4">
    <source>
        <dbReference type="ARBA" id="ARBA00022723"/>
    </source>
</evidence>
<evidence type="ECO:0000256" key="3">
    <source>
        <dbReference type="ARBA" id="ARBA00022714"/>
    </source>
</evidence>
<keyword evidence="5" id="KW-0408">Iron</keyword>
<dbReference type="GO" id="GO:0016705">
    <property type="term" value="F:oxidoreductase activity, acting on paired donors, with incorporation or reduction of molecular oxygen"/>
    <property type="evidence" value="ECO:0007669"/>
    <property type="project" value="UniProtKB-ARBA"/>
</dbReference>
<dbReference type="PRINTS" id="PR00162">
    <property type="entry name" value="RIESKE"/>
</dbReference>
<dbReference type="InterPro" id="IPR005805">
    <property type="entry name" value="Rieske_Fe-S_prot_C"/>
</dbReference>
<name>A0A848DML7_9PSEU</name>
<evidence type="ECO:0000256" key="5">
    <source>
        <dbReference type="ARBA" id="ARBA00023004"/>
    </source>
</evidence>
<dbReference type="GO" id="GO:0046872">
    <property type="term" value="F:metal ion binding"/>
    <property type="evidence" value="ECO:0007669"/>
    <property type="project" value="UniProtKB-KW"/>
</dbReference>
<sequence length="103" mass="10179">MAADDAGTAGPLTTTAAIPVGGGVVFRDRGVVITQPAAGVFLAFSATCTHQGCPVRAVAGGTINCFCHGSRFRIADGSVAGGPATEPLPRRPITVTGGAIDLD</sequence>
<feature type="region of interest" description="Disordered" evidence="10">
    <location>
        <begin position="80"/>
        <end position="103"/>
    </location>
</feature>
<dbReference type="EMBL" id="JAAXKZ010000077">
    <property type="protein sequence ID" value="NMH93671.1"/>
    <property type="molecule type" value="Genomic_DNA"/>
</dbReference>
<dbReference type="GO" id="GO:0051537">
    <property type="term" value="F:2 iron, 2 sulfur cluster binding"/>
    <property type="evidence" value="ECO:0007669"/>
    <property type="project" value="UniProtKB-KW"/>
</dbReference>
<accession>A0A848DML7</accession>
<dbReference type="Proteomes" id="UP000586918">
    <property type="component" value="Unassembled WGS sequence"/>
</dbReference>
<keyword evidence="7" id="KW-1015">Disulfide bond</keyword>
<evidence type="ECO:0000256" key="1">
    <source>
        <dbReference type="ARBA" id="ARBA00002494"/>
    </source>
</evidence>
<proteinExistence type="predicted"/>
<dbReference type="RefSeq" id="WP_169414368.1">
    <property type="nucleotide sequence ID" value="NZ_JAAXKZ010000077.1"/>
</dbReference>
<dbReference type="FunFam" id="2.102.10.10:FF:000016">
    <property type="entry name" value="Nitrite reductase/ring-hydroxylating ferredoxin subunit"/>
    <property type="match status" value="1"/>
</dbReference>
<evidence type="ECO:0000256" key="2">
    <source>
        <dbReference type="ARBA" id="ARBA00015816"/>
    </source>
</evidence>
<dbReference type="PANTHER" id="PTHR10134">
    <property type="entry name" value="CYTOCHROME B-C1 COMPLEX SUBUNIT RIESKE, MITOCHONDRIAL"/>
    <property type="match status" value="1"/>
</dbReference>